<proteinExistence type="predicted"/>
<feature type="non-terminal residue" evidence="2">
    <location>
        <position position="223"/>
    </location>
</feature>
<keyword evidence="3" id="KW-1185">Reference proteome</keyword>
<organism evidence="2 3">
    <name type="scientific">Ambispora leptoticha</name>
    <dbReference type="NCBI Taxonomy" id="144679"/>
    <lineage>
        <taxon>Eukaryota</taxon>
        <taxon>Fungi</taxon>
        <taxon>Fungi incertae sedis</taxon>
        <taxon>Mucoromycota</taxon>
        <taxon>Glomeromycotina</taxon>
        <taxon>Glomeromycetes</taxon>
        <taxon>Archaeosporales</taxon>
        <taxon>Ambisporaceae</taxon>
        <taxon>Ambispora</taxon>
    </lineage>
</organism>
<feature type="coiled-coil region" evidence="1">
    <location>
        <begin position="123"/>
        <end position="157"/>
    </location>
</feature>
<feature type="non-terminal residue" evidence="2">
    <location>
        <position position="1"/>
    </location>
</feature>
<evidence type="ECO:0000256" key="1">
    <source>
        <dbReference type="SAM" id="Coils"/>
    </source>
</evidence>
<name>A0A9N9IHA7_9GLOM</name>
<evidence type="ECO:0000313" key="3">
    <source>
        <dbReference type="Proteomes" id="UP000789508"/>
    </source>
</evidence>
<reference evidence="2" key="1">
    <citation type="submission" date="2021-06" db="EMBL/GenBank/DDBJ databases">
        <authorList>
            <person name="Kallberg Y."/>
            <person name="Tangrot J."/>
            <person name="Rosling A."/>
        </authorList>
    </citation>
    <scope>NUCLEOTIDE SEQUENCE</scope>
    <source>
        <strain evidence="2">FL130A</strain>
    </source>
</reference>
<dbReference type="OrthoDB" id="10505798at2759"/>
<accession>A0A9N9IHA7</accession>
<comment type="caution">
    <text evidence="2">The sequence shown here is derived from an EMBL/GenBank/DDBJ whole genome shotgun (WGS) entry which is preliminary data.</text>
</comment>
<gene>
    <name evidence="2" type="ORF">ALEPTO_LOCUS12779</name>
</gene>
<protein>
    <submittedName>
        <fullName evidence="2">3942_t:CDS:1</fullName>
    </submittedName>
</protein>
<sequence>MSNNFKEILLSDVEIIDNGNSNYLNGNIVNYQQILKVNKSLKAKNKKTASFKEIFEIKKGLAKYTNDFVQKNRGEYPLYSSQTINEENLKKYAVGGGKNRRITIDIIKNVKVKVPITLQGEFDLQKQREIAEKDKQIRELKNKVKLYKQKIDELVIEKSPDNFDSNFKEIAIDEVFDLKTRANNSKFTKSFIEKHKGDIPVYGASGDENIVGYGYVQDNLPSI</sequence>
<dbReference type="Gene3D" id="3.30.60.280">
    <property type="match status" value="1"/>
</dbReference>
<dbReference type="AlphaFoldDB" id="A0A9N9IHA7"/>
<dbReference type="Proteomes" id="UP000789508">
    <property type="component" value="Unassembled WGS sequence"/>
</dbReference>
<keyword evidence="1" id="KW-0175">Coiled coil</keyword>
<dbReference type="SUPFAM" id="SSF116734">
    <property type="entry name" value="DNA methylase specificity domain"/>
    <property type="match status" value="1"/>
</dbReference>
<evidence type="ECO:0000313" key="2">
    <source>
        <dbReference type="EMBL" id="CAG8735534.1"/>
    </source>
</evidence>
<dbReference type="EMBL" id="CAJVPS010032622">
    <property type="protein sequence ID" value="CAG8735534.1"/>
    <property type="molecule type" value="Genomic_DNA"/>
</dbReference>